<comment type="caution">
    <text evidence="1">The sequence shown here is derived from an EMBL/GenBank/DDBJ whole genome shotgun (WGS) entry which is preliminary data.</text>
</comment>
<reference evidence="1" key="1">
    <citation type="submission" date="2013-08" db="EMBL/GenBank/DDBJ databases">
        <authorList>
            <person name="Mendez C."/>
            <person name="Richter M."/>
            <person name="Ferrer M."/>
            <person name="Sanchez J."/>
        </authorList>
    </citation>
    <scope>NUCLEOTIDE SEQUENCE</scope>
</reference>
<sequence length="81" mass="8735">MASLTAKVIKGHTYYYARECRRVGGRPKIVRTVYLGSLDRILAAVQGAQQPPALQSVDIASFGDVAALYDLAQSIGLVELI</sequence>
<feature type="non-terminal residue" evidence="1">
    <location>
        <position position="81"/>
    </location>
</feature>
<protein>
    <submittedName>
        <fullName evidence="1">Uncharacterized protein</fullName>
    </submittedName>
</protein>
<evidence type="ECO:0000313" key="1">
    <source>
        <dbReference type="EMBL" id="EQD70678.1"/>
    </source>
</evidence>
<proteinExistence type="predicted"/>
<dbReference type="AlphaFoldDB" id="T1BQ31"/>
<gene>
    <name evidence="1" type="ORF">B1B_04868</name>
</gene>
<dbReference type="EMBL" id="AUZY01003060">
    <property type="protein sequence ID" value="EQD70678.1"/>
    <property type="molecule type" value="Genomic_DNA"/>
</dbReference>
<name>T1BQ31_9ZZZZ</name>
<accession>T1BQ31</accession>
<reference evidence="1" key="2">
    <citation type="journal article" date="2014" name="ISME J.">
        <title>Microbial stratification in low pH oxic and suboxic macroscopic growths along an acid mine drainage.</title>
        <authorList>
            <person name="Mendez-Garcia C."/>
            <person name="Mesa V."/>
            <person name="Sprenger R.R."/>
            <person name="Richter M."/>
            <person name="Diez M.S."/>
            <person name="Solano J."/>
            <person name="Bargiela R."/>
            <person name="Golyshina O.V."/>
            <person name="Manteca A."/>
            <person name="Ramos J.L."/>
            <person name="Gallego J.R."/>
            <person name="Llorente I."/>
            <person name="Martins Dos Santos V.A."/>
            <person name="Jensen O.N."/>
            <person name="Pelaez A.I."/>
            <person name="Sanchez J."/>
            <person name="Ferrer M."/>
        </authorList>
    </citation>
    <scope>NUCLEOTIDE SEQUENCE</scope>
</reference>
<organism evidence="1">
    <name type="scientific">mine drainage metagenome</name>
    <dbReference type="NCBI Taxonomy" id="410659"/>
    <lineage>
        <taxon>unclassified sequences</taxon>
        <taxon>metagenomes</taxon>
        <taxon>ecological metagenomes</taxon>
    </lineage>
</organism>